<sequence length="211" mass="23797">MSSLGVVGGVVIWIILIFISIFVFVVAFLALASIRSKILKNLEKEIMEPKLRVTQEDLGKLEPMIASVWEKRSTVVPLPQKDHLASGFIKTETGVISIRNEICSSLKKIEEAASQFDANYARSPSMTAQDYINWLQEQEGISFSTEIAENYISFFNTARYDSHSLEFSDEDYTFFSVQFQTILSGIPPPTDQAPLAPATTILQRRQKSWNH</sequence>
<dbReference type="AlphaFoldDB" id="A2FDK5"/>
<dbReference type="RefSeq" id="XP_001309964.1">
    <property type="nucleotide sequence ID" value="XM_001309963.1"/>
</dbReference>
<protein>
    <submittedName>
        <fullName evidence="2">Uncharacterized protein</fullName>
    </submittedName>
</protein>
<keyword evidence="1" id="KW-1133">Transmembrane helix</keyword>
<dbReference type="SMR" id="A2FDK5"/>
<organism evidence="2 3">
    <name type="scientific">Trichomonas vaginalis (strain ATCC PRA-98 / G3)</name>
    <dbReference type="NCBI Taxonomy" id="412133"/>
    <lineage>
        <taxon>Eukaryota</taxon>
        <taxon>Metamonada</taxon>
        <taxon>Parabasalia</taxon>
        <taxon>Trichomonadida</taxon>
        <taxon>Trichomonadidae</taxon>
        <taxon>Trichomonas</taxon>
    </lineage>
</organism>
<dbReference type="VEuPathDB" id="TrichDB:TVAG_315360"/>
<keyword evidence="1" id="KW-0472">Membrane</keyword>
<evidence type="ECO:0000313" key="2">
    <source>
        <dbReference type="EMBL" id="EAX97034.1"/>
    </source>
</evidence>
<dbReference type="KEGG" id="tva:4754811"/>
<reference evidence="2" key="1">
    <citation type="submission" date="2006-10" db="EMBL/GenBank/DDBJ databases">
        <authorList>
            <person name="Amadeo P."/>
            <person name="Zhao Q."/>
            <person name="Wortman J."/>
            <person name="Fraser-Liggett C."/>
            <person name="Carlton J."/>
        </authorList>
    </citation>
    <scope>NUCLEOTIDE SEQUENCE</scope>
    <source>
        <strain evidence="2">G3</strain>
    </source>
</reference>
<keyword evidence="3" id="KW-1185">Reference proteome</keyword>
<proteinExistence type="predicted"/>
<dbReference type="InParanoid" id="A2FDK5"/>
<name>A2FDK5_TRIV3</name>
<accession>A2FDK5</accession>
<reference evidence="2" key="2">
    <citation type="journal article" date="2007" name="Science">
        <title>Draft genome sequence of the sexually transmitted pathogen Trichomonas vaginalis.</title>
        <authorList>
            <person name="Carlton J.M."/>
            <person name="Hirt R.P."/>
            <person name="Silva J.C."/>
            <person name="Delcher A.L."/>
            <person name="Schatz M."/>
            <person name="Zhao Q."/>
            <person name="Wortman J.R."/>
            <person name="Bidwell S.L."/>
            <person name="Alsmark U.C.M."/>
            <person name="Besteiro S."/>
            <person name="Sicheritz-Ponten T."/>
            <person name="Noel C.J."/>
            <person name="Dacks J.B."/>
            <person name="Foster P.G."/>
            <person name="Simillion C."/>
            <person name="Van de Peer Y."/>
            <person name="Miranda-Saavedra D."/>
            <person name="Barton G.J."/>
            <person name="Westrop G.D."/>
            <person name="Mueller S."/>
            <person name="Dessi D."/>
            <person name="Fiori P.L."/>
            <person name="Ren Q."/>
            <person name="Paulsen I."/>
            <person name="Zhang H."/>
            <person name="Bastida-Corcuera F.D."/>
            <person name="Simoes-Barbosa A."/>
            <person name="Brown M.T."/>
            <person name="Hayes R.D."/>
            <person name="Mukherjee M."/>
            <person name="Okumura C.Y."/>
            <person name="Schneider R."/>
            <person name="Smith A.J."/>
            <person name="Vanacova S."/>
            <person name="Villalvazo M."/>
            <person name="Haas B.J."/>
            <person name="Pertea M."/>
            <person name="Feldblyum T.V."/>
            <person name="Utterback T.R."/>
            <person name="Shu C.L."/>
            <person name="Osoegawa K."/>
            <person name="de Jong P.J."/>
            <person name="Hrdy I."/>
            <person name="Horvathova L."/>
            <person name="Zubacova Z."/>
            <person name="Dolezal P."/>
            <person name="Malik S.B."/>
            <person name="Logsdon J.M. Jr."/>
            <person name="Henze K."/>
            <person name="Gupta A."/>
            <person name="Wang C.C."/>
            <person name="Dunne R.L."/>
            <person name="Upcroft J.A."/>
            <person name="Upcroft P."/>
            <person name="White O."/>
            <person name="Salzberg S.L."/>
            <person name="Tang P."/>
            <person name="Chiu C.-H."/>
            <person name="Lee Y.-S."/>
            <person name="Embley T.M."/>
            <person name="Coombs G.H."/>
            <person name="Mottram J.C."/>
            <person name="Tachezy J."/>
            <person name="Fraser-Liggett C.M."/>
            <person name="Johnson P.J."/>
        </authorList>
    </citation>
    <scope>NUCLEOTIDE SEQUENCE [LARGE SCALE GENOMIC DNA]</scope>
    <source>
        <strain evidence="2">G3</strain>
    </source>
</reference>
<dbReference type="VEuPathDB" id="TrichDB:TVAGG3_0571620"/>
<evidence type="ECO:0000313" key="3">
    <source>
        <dbReference type="Proteomes" id="UP000001542"/>
    </source>
</evidence>
<dbReference type="EMBL" id="DS113733">
    <property type="protein sequence ID" value="EAX97034.1"/>
    <property type="molecule type" value="Genomic_DNA"/>
</dbReference>
<gene>
    <name evidence="2" type="ORF">TVAG_315360</name>
</gene>
<evidence type="ECO:0000256" key="1">
    <source>
        <dbReference type="SAM" id="Phobius"/>
    </source>
</evidence>
<feature type="transmembrane region" description="Helical" evidence="1">
    <location>
        <begin position="6"/>
        <end position="34"/>
    </location>
</feature>
<keyword evidence="1" id="KW-0812">Transmembrane</keyword>
<dbReference type="Proteomes" id="UP000001542">
    <property type="component" value="Unassembled WGS sequence"/>
</dbReference>